<dbReference type="Pfam" id="PF04015">
    <property type="entry name" value="DUF362"/>
    <property type="match status" value="1"/>
</dbReference>
<keyword evidence="3" id="KW-1185">Reference proteome</keyword>
<protein>
    <submittedName>
        <fullName evidence="2">Uncharacterized conserved protein, DUF362 family</fullName>
    </submittedName>
</protein>
<name>A0A1M6C7W1_9BACT</name>
<sequence>MKRRDFLVTGTVLGVGGTLLPNFGGLNAIGLPANNGEYDLAAVRGGEVTAMYDKALEALGGIESFVKTGQKVLVKPNIGWDAPPERAANTNPQLVAHIIKDCLRAGASEVVVFDHTCDQGDRCYQNSGIEKAARDAGAKVVTGSNESFFQEVSVPGGRSLKTTKIHQDLASADVFINVPILKHHSSTTVTLSMKNLMGVVWDRRYYHANDLSQCIADFLTYRKPDLNIVDGYRMLTRNGPKGVSEDDVADLKALIAGKDIVAVDSAATLMFGSKPNDINHIRIANEMGIGTTDLDNLAIKRIKMG</sequence>
<proteinExistence type="predicted"/>
<evidence type="ECO:0000313" key="2">
    <source>
        <dbReference type="EMBL" id="SHI56864.1"/>
    </source>
</evidence>
<dbReference type="RefSeq" id="WP_073165423.1">
    <property type="nucleotide sequence ID" value="NZ_FQZE01000003.1"/>
</dbReference>
<dbReference type="AlphaFoldDB" id="A0A1M6C7W1"/>
<dbReference type="STRING" id="1168035.SAMN05444280_103163"/>
<dbReference type="Proteomes" id="UP000184050">
    <property type="component" value="Unassembled WGS sequence"/>
</dbReference>
<dbReference type="OrthoDB" id="9785671at2"/>
<accession>A0A1M6C7W1</accession>
<gene>
    <name evidence="2" type="ORF">SAMN05444280_103163</name>
</gene>
<dbReference type="EMBL" id="FQZE01000003">
    <property type="protein sequence ID" value="SHI56864.1"/>
    <property type="molecule type" value="Genomic_DNA"/>
</dbReference>
<reference evidence="2 3" key="1">
    <citation type="submission" date="2016-11" db="EMBL/GenBank/DDBJ databases">
        <authorList>
            <person name="Jaros S."/>
            <person name="Januszkiewicz K."/>
            <person name="Wedrychowicz H."/>
        </authorList>
    </citation>
    <scope>NUCLEOTIDE SEQUENCE [LARGE SCALE GENOMIC DNA]</scope>
    <source>
        <strain evidence="2 3">DSM 27063</strain>
    </source>
</reference>
<evidence type="ECO:0000313" key="3">
    <source>
        <dbReference type="Proteomes" id="UP000184050"/>
    </source>
</evidence>
<feature type="domain" description="DUF362" evidence="1">
    <location>
        <begin position="72"/>
        <end position="267"/>
    </location>
</feature>
<organism evidence="2 3">
    <name type="scientific">Tangfeifania diversioriginum</name>
    <dbReference type="NCBI Taxonomy" id="1168035"/>
    <lineage>
        <taxon>Bacteria</taxon>
        <taxon>Pseudomonadati</taxon>
        <taxon>Bacteroidota</taxon>
        <taxon>Bacteroidia</taxon>
        <taxon>Marinilabiliales</taxon>
        <taxon>Prolixibacteraceae</taxon>
        <taxon>Tangfeifania</taxon>
    </lineage>
</organism>
<evidence type="ECO:0000259" key="1">
    <source>
        <dbReference type="Pfam" id="PF04015"/>
    </source>
</evidence>
<dbReference type="InterPro" id="IPR007160">
    <property type="entry name" value="DUF362"/>
</dbReference>